<feature type="domain" description="SSD" evidence="3">
    <location>
        <begin position="1"/>
        <end position="85"/>
    </location>
</feature>
<keyword evidence="2" id="KW-1133">Transmembrane helix</keyword>
<keyword evidence="2" id="KW-0472">Membrane</keyword>
<evidence type="ECO:0000256" key="2">
    <source>
        <dbReference type="SAM" id="Phobius"/>
    </source>
</evidence>
<feature type="transmembrane region" description="Helical" evidence="2">
    <location>
        <begin position="374"/>
        <end position="392"/>
    </location>
</feature>
<dbReference type="Proteomes" id="UP001235939">
    <property type="component" value="Chromosome 07"/>
</dbReference>
<dbReference type="EMBL" id="CP092869">
    <property type="protein sequence ID" value="UYV69872.1"/>
    <property type="molecule type" value="Genomic_DNA"/>
</dbReference>
<feature type="transmembrane region" description="Helical" evidence="2">
    <location>
        <begin position="168"/>
        <end position="186"/>
    </location>
</feature>
<dbReference type="InterPro" id="IPR053958">
    <property type="entry name" value="HMGCR/SNAP/NPC1-like_SSD"/>
</dbReference>
<dbReference type="Pfam" id="PF12349">
    <property type="entry name" value="Sterol-sensing"/>
    <property type="match status" value="1"/>
</dbReference>
<feature type="transmembrane region" description="Helical" evidence="2">
    <location>
        <begin position="62"/>
        <end position="85"/>
    </location>
</feature>
<dbReference type="PROSITE" id="PS50156">
    <property type="entry name" value="SSD"/>
    <property type="match status" value="1"/>
</dbReference>
<keyword evidence="5" id="KW-1185">Reference proteome</keyword>
<name>A0ABY6KPV7_9ARAC</name>
<evidence type="ECO:0000313" key="4">
    <source>
        <dbReference type="EMBL" id="UYV69872.1"/>
    </source>
</evidence>
<gene>
    <name evidence="4" type="ORF">LAZ67_7001047</name>
</gene>
<dbReference type="SUPFAM" id="SSF82866">
    <property type="entry name" value="Multidrug efflux transporter AcrB transmembrane domain"/>
    <property type="match status" value="2"/>
</dbReference>
<dbReference type="InterPro" id="IPR000731">
    <property type="entry name" value="SSD"/>
</dbReference>
<evidence type="ECO:0000313" key="5">
    <source>
        <dbReference type="Proteomes" id="UP001235939"/>
    </source>
</evidence>
<dbReference type="PANTHER" id="PTHR10796:SF92">
    <property type="entry name" value="PATCHED-RELATED, ISOFORM A"/>
    <property type="match status" value="1"/>
</dbReference>
<evidence type="ECO:0000259" key="3">
    <source>
        <dbReference type="PROSITE" id="PS50156"/>
    </source>
</evidence>
<proteinExistence type="inferred from homology"/>
<comment type="similarity">
    <text evidence="1">Belongs to the patched family.</text>
</comment>
<evidence type="ECO:0000256" key="1">
    <source>
        <dbReference type="ARBA" id="ARBA00005585"/>
    </source>
</evidence>
<feature type="transmembrane region" description="Helical" evidence="2">
    <location>
        <begin position="427"/>
        <end position="450"/>
    </location>
</feature>
<feature type="transmembrane region" description="Helical" evidence="2">
    <location>
        <begin position="471"/>
        <end position="496"/>
    </location>
</feature>
<sequence length="580" mass="66205">MDDTFVLLGAWRRTDRMLPVEERLAETYAHSGISVTLTSLTNCIAFFICTQTPFRALNYFSVFAAASLAASFVFQTTMFGGLLAYSGRAEEQGLHAVTCKPALPRSRAATILTPCMLAEDRGFWYQRCCTGGRDPDDPDNPLDNYDHPLMVWFRDRVGSFLIRKPVKVIVLILFLLYLSFAIWGALRLKEGLEVEDLFRHDSYAYHFAKSYQRYFTQYMVRIQVVIRESLDYFDPLIQSKIANLTSDFEKSPFISNYTHSWMKAFVAFSNQIVFSLLRYDFHNKEDFFHLLRAYFLKFPLTSDFIKDINFNKNKTEIVASRFFLLSSVVRDSTESKRLLLYLRDIVDKSSLPVTVFSPNFMAFEQMVVIKDCTIQSVATSAFVMMVVTFFFFPDIMCSLLVAFCMISVEVGVLGYMVWWGVTLNTASMIGLIMCVGFAVDNTAHMTYAYMTSKHIDDPDKKVLDALYSMGMPILQATGSTFIGLFAFCLVPSHQYITLFKTFFLVIVFSGIHSAIILPVLLSTFDYIFKKSKKRLHSEDEAMAFTIQEFSHLKQNANGSIPHSNGNGVSCHNRRFDDAIS</sequence>
<protein>
    <submittedName>
        <fullName evidence="4">Daf-6</fullName>
    </submittedName>
</protein>
<accession>A0ABY6KPV7</accession>
<organism evidence="4 5">
    <name type="scientific">Cordylochernes scorpioides</name>
    <dbReference type="NCBI Taxonomy" id="51811"/>
    <lineage>
        <taxon>Eukaryota</taxon>
        <taxon>Metazoa</taxon>
        <taxon>Ecdysozoa</taxon>
        <taxon>Arthropoda</taxon>
        <taxon>Chelicerata</taxon>
        <taxon>Arachnida</taxon>
        <taxon>Pseudoscorpiones</taxon>
        <taxon>Cheliferoidea</taxon>
        <taxon>Chernetidae</taxon>
        <taxon>Cordylochernes</taxon>
    </lineage>
</organism>
<keyword evidence="2" id="KW-0812">Transmembrane</keyword>
<reference evidence="4 5" key="1">
    <citation type="submission" date="2022-01" db="EMBL/GenBank/DDBJ databases">
        <title>A chromosomal length assembly of Cordylochernes scorpioides.</title>
        <authorList>
            <person name="Zeh D."/>
            <person name="Zeh J."/>
        </authorList>
    </citation>
    <scope>NUCLEOTIDE SEQUENCE [LARGE SCALE GENOMIC DNA]</scope>
    <source>
        <strain evidence="4">IN4F17</strain>
        <tissue evidence="4">Whole Body</tissue>
    </source>
</reference>
<dbReference type="PANTHER" id="PTHR10796">
    <property type="entry name" value="PATCHED-RELATED"/>
    <property type="match status" value="1"/>
</dbReference>
<dbReference type="InterPro" id="IPR051697">
    <property type="entry name" value="Patched_domain-protein"/>
</dbReference>
<feature type="transmembrane region" description="Helical" evidence="2">
    <location>
        <begin position="502"/>
        <end position="528"/>
    </location>
</feature>
<dbReference type="Gene3D" id="1.20.1640.10">
    <property type="entry name" value="Multidrug efflux transporter AcrB transmembrane domain"/>
    <property type="match status" value="2"/>
</dbReference>